<keyword evidence="5" id="KW-1185">Reference proteome</keyword>
<dbReference type="GeneID" id="59349190"/>
<dbReference type="GO" id="GO:0045116">
    <property type="term" value="P:protein neddylation"/>
    <property type="evidence" value="ECO:0007669"/>
    <property type="project" value="TreeGrafter"/>
</dbReference>
<protein>
    <recommendedName>
        <fullName evidence="1">Defective in cullin neddylation protein</fullName>
    </recommendedName>
</protein>
<dbReference type="PANTHER" id="PTHR12281:SF12">
    <property type="entry name" value="DEFECTIVE IN CULLIN NEDDYLATION PROTEIN"/>
    <property type="match status" value="1"/>
</dbReference>
<evidence type="ECO:0000259" key="3">
    <source>
        <dbReference type="PROSITE" id="PS51229"/>
    </source>
</evidence>
<evidence type="ECO:0000313" key="4">
    <source>
        <dbReference type="EMBL" id="KAF7294705.1"/>
    </source>
</evidence>
<feature type="domain" description="DCUN1" evidence="3">
    <location>
        <begin position="134"/>
        <end position="350"/>
    </location>
</feature>
<dbReference type="GO" id="GO:0000151">
    <property type="term" value="C:ubiquitin ligase complex"/>
    <property type="evidence" value="ECO:0007669"/>
    <property type="project" value="TreeGrafter"/>
</dbReference>
<sequence>MLGLPMRPPVKTRRHHPRRRQPARRRPTMPPKRLPHPKRPKLLPKSRLLRKARKQWTIRAHINHIFPLTLLIFIILHASSSRPFYHAALFTFRKYFRDDNSDAELKLDDDTQTSAPPPTKAAATKSTPGKVEPYSAERAASIFTKYADEDDPNVIGPEGLERFCTDAEIPLEGALPLIIAWQLDAKEMGKFTKEEWTKGTDSIRISSLPQLAMFASDLEQLLTKGKAPAKSGNKKDPYDRSAISRYTADPKAAFQTFYSYCFSYAKPEQSRNIDMETSVALWGVLLTPQYPIMSEVLEFIGEKDGAYKATNKDLWSMMLEFCRTIKPSLQDYEADGAWPTLLDDFVAWKKEKMGNGAVN</sequence>
<dbReference type="InterPro" id="IPR005176">
    <property type="entry name" value="PONY_dom"/>
</dbReference>
<organism evidence="4 5">
    <name type="scientific">Mycena indigotica</name>
    <dbReference type="NCBI Taxonomy" id="2126181"/>
    <lineage>
        <taxon>Eukaryota</taxon>
        <taxon>Fungi</taxon>
        <taxon>Dikarya</taxon>
        <taxon>Basidiomycota</taxon>
        <taxon>Agaricomycotina</taxon>
        <taxon>Agaricomycetes</taxon>
        <taxon>Agaricomycetidae</taxon>
        <taxon>Agaricales</taxon>
        <taxon>Marasmiineae</taxon>
        <taxon>Mycenaceae</taxon>
        <taxon>Mycena</taxon>
    </lineage>
</organism>
<dbReference type="InterPro" id="IPR014764">
    <property type="entry name" value="DCN-prot"/>
</dbReference>
<gene>
    <name evidence="4" type="ORF">MIND_01007700</name>
</gene>
<dbReference type="FunFam" id="1.10.238.200:FF:000003">
    <property type="entry name" value="DCN1-like protein 3"/>
    <property type="match status" value="1"/>
</dbReference>
<feature type="region of interest" description="Disordered" evidence="2">
    <location>
        <begin position="1"/>
        <end position="43"/>
    </location>
</feature>
<dbReference type="Pfam" id="PF03556">
    <property type="entry name" value="Cullin_binding"/>
    <property type="match status" value="1"/>
</dbReference>
<dbReference type="OrthoDB" id="27198at2759"/>
<evidence type="ECO:0000313" key="5">
    <source>
        <dbReference type="Proteomes" id="UP000636479"/>
    </source>
</evidence>
<name>A0A8H6S9K8_9AGAR</name>
<comment type="function">
    <text evidence="1">Neddylation of cullins play an essential role in the regulation of SCF-type complexes activity.</text>
</comment>
<dbReference type="EMBL" id="JACAZF010000009">
    <property type="protein sequence ID" value="KAF7294705.1"/>
    <property type="molecule type" value="Genomic_DNA"/>
</dbReference>
<proteinExistence type="predicted"/>
<evidence type="ECO:0000256" key="1">
    <source>
        <dbReference type="RuleBase" id="RU410713"/>
    </source>
</evidence>
<dbReference type="PANTHER" id="PTHR12281">
    <property type="entry name" value="RP42 RELATED"/>
    <property type="match status" value="1"/>
</dbReference>
<dbReference type="InterPro" id="IPR042460">
    <property type="entry name" value="DCN1-like_PONY"/>
</dbReference>
<dbReference type="AlphaFoldDB" id="A0A8H6S9K8"/>
<evidence type="ECO:0000256" key="2">
    <source>
        <dbReference type="SAM" id="MobiDB-lite"/>
    </source>
</evidence>
<dbReference type="GO" id="GO:0031624">
    <property type="term" value="F:ubiquitin conjugating enzyme binding"/>
    <property type="evidence" value="ECO:0007669"/>
    <property type="project" value="TreeGrafter"/>
</dbReference>
<dbReference type="GO" id="GO:0005886">
    <property type="term" value="C:plasma membrane"/>
    <property type="evidence" value="ECO:0007669"/>
    <property type="project" value="UniProtKB-ARBA"/>
</dbReference>
<dbReference type="PROSITE" id="PS51229">
    <property type="entry name" value="DCUN1"/>
    <property type="match status" value="1"/>
</dbReference>
<feature type="region of interest" description="Disordered" evidence="2">
    <location>
        <begin position="107"/>
        <end position="134"/>
    </location>
</feature>
<accession>A0A8H6S9K8</accession>
<dbReference type="GO" id="GO:0032182">
    <property type="term" value="F:ubiquitin-like protein binding"/>
    <property type="evidence" value="ECO:0007669"/>
    <property type="project" value="TreeGrafter"/>
</dbReference>
<reference evidence="4" key="1">
    <citation type="submission" date="2020-05" db="EMBL/GenBank/DDBJ databases">
        <title>Mycena genomes resolve the evolution of fungal bioluminescence.</title>
        <authorList>
            <person name="Tsai I.J."/>
        </authorList>
    </citation>
    <scope>NUCLEOTIDE SEQUENCE</scope>
    <source>
        <strain evidence="4">171206Taipei</strain>
    </source>
</reference>
<comment type="caution">
    <text evidence="4">The sequence shown here is derived from an EMBL/GenBank/DDBJ whole genome shotgun (WGS) entry which is preliminary data.</text>
</comment>
<dbReference type="Gene3D" id="1.10.238.10">
    <property type="entry name" value="EF-hand"/>
    <property type="match status" value="1"/>
</dbReference>
<feature type="compositionally biased region" description="Basic residues" evidence="2">
    <location>
        <begin position="10"/>
        <end position="43"/>
    </location>
</feature>
<dbReference type="GO" id="GO:0097602">
    <property type="term" value="F:cullin family protein binding"/>
    <property type="evidence" value="ECO:0007669"/>
    <property type="project" value="TreeGrafter"/>
</dbReference>
<dbReference type="Gene3D" id="1.10.238.200">
    <property type="entry name" value="Cullin, PONY binding domain"/>
    <property type="match status" value="1"/>
</dbReference>
<dbReference type="RefSeq" id="XP_037216068.1">
    <property type="nucleotide sequence ID" value="XM_037366674.1"/>
</dbReference>
<dbReference type="Proteomes" id="UP000636479">
    <property type="component" value="Unassembled WGS sequence"/>
</dbReference>